<dbReference type="InterPro" id="IPR036068">
    <property type="entry name" value="Nicotinate_pribotase-like_C"/>
</dbReference>
<evidence type="ECO:0000259" key="10">
    <source>
        <dbReference type="Pfam" id="PF17767"/>
    </source>
</evidence>
<evidence type="ECO:0000256" key="2">
    <source>
        <dbReference type="ARBA" id="ARBA00010897"/>
    </source>
</evidence>
<dbReference type="InterPro" id="IPR006406">
    <property type="entry name" value="Nic_PRibTrfase"/>
</dbReference>
<evidence type="ECO:0000313" key="11">
    <source>
        <dbReference type="EMBL" id="PRY93294.1"/>
    </source>
</evidence>
<protein>
    <recommendedName>
        <fullName evidence="3 7">Nicotinate phosphoribosyltransferase</fullName>
        <shortName evidence="7">NAPRTase</shortName>
        <ecNumber evidence="3 7">6.3.4.21</ecNumber>
    </recommendedName>
</protein>
<dbReference type="SUPFAM" id="SSF54675">
    <property type="entry name" value="Nicotinate/Quinolinate PRTase N-terminal domain-like"/>
    <property type="match status" value="1"/>
</dbReference>
<comment type="pathway">
    <text evidence="1 7 8">Cofactor biosynthesis; NAD(+) biosynthesis; nicotinate D-ribonucleotide from nicotinate: step 1/1.</text>
</comment>
<dbReference type="OrthoDB" id="9771406at2"/>
<feature type="domain" description="Nicotinate phosphoribosyltransferase N-terminal" evidence="10">
    <location>
        <begin position="22"/>
        <end position="145"/>
    </location>
</feature>
<feature type="domain" description="Nicotinate/nicotinamide phosphoribosyltransferase" evidence="9">
    <location>
        <begin position="187"/>
        <end position="420"/>
    </location>
</feature>
<proteinExistence type="inferred from homology"/>
<dbReference type="NCBIfam" id="NF003704">
    <property type="entry name" value="PRK05321.1"/>
    <property type="match status" value="1"/>
</dbReference>
<dbReference type="GO" id="GO:0004516">
    <property type="term" value="F:nicotinate phosphoribosyltransferase activity"/>
    <property type="evidence" value="ECO:0007669"/>
    <property type="project" value="UniProtKB-UniRule"/>
</dbReference>
<dbReference type="InterPro" id="IPR007229">
    <property type="entry name" value="Nic_PRibTrfase-Fam"/>
</dbReference>
<dbReference type="AlphaFoldDB" id="A0A2T0X357"/>
<keyword evidence="5 7" id="KW-0436">Ligase</keyword>
<accession>A0A2T0X357</accession>
<evidence type="ECO:0000256" key="6">
    <source>
        <dbReference type="ARBA" id="ARBA00022642"/>
    </source>
</evidence>
<dbReference type="GO" id="GO:0005829">
    <property type="term" value="C:cytosol"/>
    <property type="evidence" value="ECO:0007669"/>
    <property type="project" value="TreeGrafter"/>
</dbReference>
<name>A0A2T0X357_9RHOB</name>
<dbReference type="NCBIfam" id="TIGR01514">
    <property type="entry name" value="NAPRTase"/>
    <property type="match status" value="1"/>
</dbReference>
<feature type="modified residue" description="Phosphohistidine; by autocatalysis" evidence="7">
    <location>
        <position position="239"/>
    </location>
</feature>
<keyword evidence="6 7" id="KW-0662">Pyridine nucleotide biosynthesis</keyword>
<evidence type="ECO:0000256" key="4">
    <source>
        <dbReference type="ARBA" id="ARBA00022553"/>
    </source>
</evidence>
<comment type="PTM">
    <text evidence="7 8">Transiently phosphorylated on a His residue during the reaction cycle. Phosphorylation strongly increases the affinity for substrates and increases the rate of nicotinate D-ribonucleotide production. Dephosphorylation regenerates the low-affinity form of the enzyme, leading to product release.</text>
</comment>
<comment type="similarity">
    <text evidence="2 7 8">Belongs to the NAPRTase family.</text>
</comment>
<dbReference type="Pfam" id="PF04095">
    <property type="entry name" value="NAPRTase"/>
    <property type="match status" value="1"/>
</dbReference>
<evidence type="ECO:0000256" key="1">
    <source>
        <dbReference type="ARBA" id="ARBA00004952"/>
    </source>
</evidence>
<evidence type="ECO:0000313" key="12">
    <source>
        <dbReference type="Proteomes" id="UP000238801"/>
    </source>
</evidence>
<keyword evidence="11" id="KW-0808">Transferase</keyword>
<dbReference type="RefSeq" id="WP_106160898.1">
    <property type="nucleotide sequence ID" value="NZ_PVTT01000002.1"/>
</dbReference>
<dbReference type="EC" id="6.3.4.21" evidence="3 7"/>
<keyword evidence="12" id="KW-1185">Reference proteome</keyword>
<keyword evidence="11" id="KW-0328">Glycosyltransferase</keyword>
<dbReference type="Gene3D" id="3.20.140.10">
    <property type="entry name" value="nicotinate phosphoribosyltransferase"/>
    <property type="match status" value="1"/>
</dbReference>
<evidence type="ECO:0000256" key="8">
    <source>
        <dbReference type="RuleBase" id="RU003838"/>
    </source>
</evidence>
<comment type="function">
    <text evidence="7 8">Catalyzes the synthesis of beta-nicotinate D-ribonucleotide from nicotinate and 5-phospho-D-ribose 1-phosphate at the expense of ATP.</text>
</comment>
<keyword evidence="4 7" id="KW-0597">Phosphoprotein</keyword>
<dbReference type="PANTHER" id="PTHR11098">
    <property type="entry name" value="NICOTINATE PHOSPHORIBOSYLTRANSFERASE"/>
    <property type="match status" value="1"/>
</dbReference>
<dbReference type="PIRSF" id="PIRSF000484">
    <property type="entry name" value="NAPRT"/>
    <property type="match status" value="1"/>
</dbReference>
<dbReference type="Proteomes" id="UP000238801">
    <property type="component" value="Unassembled WGS sequence"/>
</dbReference>
<evidence type="ECO:0000259" key="9">
    <source>
        <dbReference type="Pfam" id="PF04095"/>
    </source>
</evidence>
<dbReference type="UniPathway" id="UPA00253">
    <property type="reaction ID" value="UER00457"/>
</dbReference>
<dbReference type="SUPFAM" id="SSF51690">
    <property type="entry name" value="Nicotinate/Quinolinate PRTase C-terminal domain-like"/>
    <property type="match status" value="1"/>
</dbReference>
<evidence type="ECO:0000256" key="5">
    <source>
        <dbReference type="ARBA" id="ARBA00022598"/>
    </source>
</evidence>
<comment type="caution">
    <text evidence="11">The sequence shown here is derived from an EMBL/GenBank/DDBJ whole genome shotgun (WGS) entry which is preliminary data.</text>
</comment>
<evidence type="ECO:0000256" key="3">
    <source>
        <dbReference type="ARBA" id="ARBA00013236"/>
    </source>
</evidence>
<evidence type="ECO:0000256" key="7">
    <source>
        <dbReference type="HAMAP-Rule" id="MF_00570"/>
    </source>
</evidence>
<gene>
    <name evidence="7" type="primary">pncB</name>
    <name evidence="11" type="ORF">BCF33_2161</name>
</gene>
<dbReference type="GO" id="GO:0034355">
    <property type="term" value="P:NAD+ biosynthetic process via the salvage pathway"/>
    <property type="evidence" value="ECO:0007669"/>
    <property type="project" value="TreeGrafter"/>
</dbReference>
<organism evidence="11 12">
    <name type="scientific">Hasllibacter halocynthiae</name>
    <dbReference type="NCBI Taxonomy" id="595589"/>
    <lineage>
        <taxon>Bacteria</taxon>
        <taxon>Pseudomonadati</taxon>
        <taxon>Pseudomonadota</taxon>
        <taxon>Alphaproteobacteria</taxon>
        <taxon>Rhodobacterales</taxon>
        <taxon>Roseobacteraceae</taxon>
        <taxon>Hasllibacter</taxon>
    </lineage>
</organism>
<sequence>MDIATRVHNHKWKIDPIVRSLIDTDFYKLLMCQSVFRNHPRTSVTFELINRTKDVPLARLVDEGELREQLDHVRSLSLGRGESTWLRGNTFYGKRQMFRPGFMEWFEGLRLPPYHLERRGDQYELRFEGAWPEVMLWEIPALAILMELRSRAVLHDMGRFELQVLYARAMTRVWEKIERLRELDGLRIADFGTRRRHSFLWQDWCVQAMREGLGEAFTGTSNCLIAQRRDLEAIGTNAHELPMVYAALAEGDEALARAPYDVLADWHEEHEGNLRVILPDTYGTAGFLERAPDWLAGWTGIRIDSGDPAEGAEAAIRWWRERGERPEEKLVIFSDGLDVGRIEELHRRFAGRVRVSFGWGTLLTNDFRGLVPGDALAPFSLVCKATRADGRPTVKLSDNPRKAMGPSEEVERYRRVFEVGAQREMEVVV</sequence>
<dbReference type="PANTHER" id="PTHR11098:SF1">
    <property type="entry name" value="NICOTINATE PHOSPHORIBOSYLTRANSFERASE"/>
    <property type="match status" value="1"/>
</dbReference>
<dbReference type="InterPro" id="IPR040727">
    <property type="entry name" value="NAPRTase_N"/>
</dbReference>
<dbReference type="GO" id="GO:0016757">
    <property type="term" value="F:glycosyltransferase activity"/>
    <property type="evidence" value="ECO:0007669"/>
    <property type="project" value="UniProtKB-KW"/>
</dbReference>
<dbReference type="HAMAP" id="MF_00570">
    <property type="entry name" value="NAPRTase"/>
    <property type="match status" value="1"/>
</dbReference>
<comment type="catalytic activity">
    <reaction evidence="7 8">
        <text>5-phospho-alpha-D-ribose 1-diphosphate + nicotinate + ATP + H2O = nicotinate beta-D-ribonucleotide + ADP + phosphate + diphosphate</text>
        <dbReference type="Rhea" id="RHEA:36163"/>
        <dbReference type="ChEBI" id="CHEBI:15377"/>
        <dbReference type="ChEBI" id="CHEBI:30616"/>
        <dbReference type="ChEBI" id="CHEBI:32544"/>
        <dbReference type="ChEBI" id="CHEBI:33019"/>
        <dbReference type="ChEBI" id="CHEBI:43474"/>
        <dbReference type="ChEBI" id="CHEBI:57502"/>
        <dbReference type="ChEBI" id="CHEBI:58017"/>
        <dbReference type="ChEBI" id="CHEBI:456216"/>
        <dbReference type="EC" id="6.3.4.21"/>
    </reaction>
</comment>
<reference evidence="11 12" key="1">
    <citation type="submission" date="2018-03" db="EMBL/GenBank/DDBJ databases">
        <title>Genomic Encyclopedia of Archaeal and Bacterial Type Strains, Phase II (KMG-II): from individual species to whole genera.</title>
        <authorList>
            <person name="Goeker M."/>
        </authorList>
    </citation>
    <scope>NUCLEOTIDE SEQUENCE [LARGE SCALE GENOMIC DNA]</scope>
    <source>
        <strain evidence="11 12">DSM 29318</strain>
    </source>
</reference>
<dbReference type="Pfam" id="PF17767">
    <property type="entry name" value="NAPRTase_N"/>
    <property type="match status" value="1"/>
</dbReference>
<dbReference type="EMBL" id="PVTT01000002">
    <property type="protein sequence ID" value="PRY93294.1"/>
    <property type="molecule type" value="Genomic_DNA"/>
</dbReference>
<dbReference type="InterPro" id="IPR041525">
    <property type="entry name" value="N/Namide_PRibTrfase"/>
</dbReference>